<dbReference type="GO" id="GO:0004674">
    <property type="term" value="F:protein serine/threonine kinase activity"/>
    <property type="evidence" value="ECO:0007669"/>
    <property type="project" value="TreeGrafter"/>
</dbReference>
<keyword evidence="6" id="KW-1185">Reference proteome</keyword>
<dbReference type="PANTHER" id="PTHR24346">
    <property type="entry name" value="MAP/MICROTUBULE AFFINITY-REGULATING KINASE"/>
    <property type="match status" value="1"/>
</dbReference>
<dbReference type="Gene3D" id="1.10.510.10">
    <property type="entry name" value="Transferase(Phosphotransferase) domain 1"/>
    <property type="match status" value="1"/>
</dbReference>
<evidence type="ECO:0000259" key="4">
    <source>
        <dbReference type="PROSITE" id="PS50011"/>
    </source>
</evidence>
<dbReference type="GO" id="GO:0005524">
    <property type="term" value="F:ATP binding"/>
    <property type="evidence" value="ECO:0007669"/>
    <property type="project" value="UniProtKB-KW"/>
</dbReference>
<evidence type="ECO:0000256" key="2">
    <source>
        <dbReference type="ARBA" id="ARBA00022840"/>
    </source>
</evidence>
<evidence type="ECO:0000313" key="5">
    <source>
        <dbReference type="EMBL" id="KAK0511502.1"/>
    </source>
</evidence>
<dbReference type="InterPro" id="IPR008271">
    <property type="entry name" value="Ser/Thr_kinase_AS"/>
</dbReference>
<protein>
    <recommendedName>
        <fullName evidence="4">Protein kinase domain-containing protein</fullName>
    </recommendedName>
</protein>
<feature type="domain" description="Protein kinase" evidence="4">
    <location>
        <begin position="338"/>
        <end position="644"/>
    </location>
</feature>
<dbReference type="Pfam" id="PF00069">
    <property type="entry name" value="Pkinase"/>
    <property type="match status" value="1"/>
</dbReference>
<dbReference type="SMART" id="SM00220">
    <property type="entry name" value="S_TKc"/>
    <property type="match status" value="1"/>
</dbReference>
<gene>
    <name evidence="5" type="ORF">JMJ35_006075</name>
</gene>
<dbReference type="EMBL" id="JAFEKC020000013">
    <property type="protein sequence ID" value="KAK0511502.1"/>
    <property type="molecule type" value="Genomic_DNA"/>
</dbReference>
<dbReference type="PROSITE" id="PS00108">
    <property type="entry name" value="PROTEIN_KINASE_ST"/>
    <property type="match status" value="1"/>
</dbReference>
<keyword evidence="1" id="KW-0547">Nucleotide-binding</keyword>
<keyword evidence="2" id="KW-0067">ATP-binding</keyword>
<feature type="compositionally biased region" description="Polar residues" evidence="3">
    <location>
        <begin position="60"/>
        <end position="79"/>
    </location>
</feature>
<reference evidence="5" key="1">
    <citation type="submission" date="2023-03" db="EMBL/GenBank/DDBJ databases">
        <title>Complete genome of Cladonia borealis.</title>
        <authorList>
            <person name="Park H."/>
        </authorList>
    </citation>
    <scope>NUCLEOTIDE SEQUENCE</scope>
    <source>
        <strain evidence="5">ANT050790</strain>
    </source>
</reference>
<feature type="compositionally biased region" description="Low complexity" evidence="3">
    <location>
        <begin position="13"/>
        <end position="24"/>
    </location>
</feature>
<dbReference type="GO" id="GO:0035556">
    <property type="term" value="P:intracellular signal transduction"/>
    <property type="evidence" value="ECO:0007669"/>
    <property type="project" value="TreeGrafter"/>
</dbReference>
<organism evidence="5 6">
    <name type="scientific">Cladonia borealis</name>
    <dbReference type="NCBI Taxonomy" id="184061"/>
    <lineage>
        <taxon>Eukaryota</taxon>
        <taxon>Fungi</taxon>
        <taxon>Dikarya</taxon>
        <taxon>Ascomycota</taxon>
        <taxon>Pezizomycotina</taxon>
        <taxon>Lecanoromycetes</taxon>
        <taxon>OSLEUM clade</taxon>
        <taxon>Lecanoromycetidae</taxon>
        <taxon>Lecanorales</taxon>
        <taxon>Lecanorineae</taxon>
        <taxon>Cladoniaceae</taxon>
        <taxon>Cladonia</taxon>
    </lineage>
</organism>
<sequence>MSSTASYPPPAEPESSQPSSVQPAQDEHNNAPADHLSGTFPNPGVAPPFQCNASLHRLDTASSQAHPTITSPHVPSPSSAGLRLQTDHLDEKKSEESAATKKPIIVGDTQQTVFNAGLPVRTSSLRKAFTRTHRADSLSPASAISSPGVGPLVEMTPLPSPVSPWGALGLGRRSIDDESEKTAPDTAMLDELEEPKPDPVIFPRSTPKKRAIPDDLEQARIYDANAAAYAKNRSISEYVPEGMQIPKSRNIVVSTSGAPSIEQQALSPPEDHMHREHYLAVQRGLAISIPNPPTPPDSNRGKENDEVDSPSSNPAALKGPVPLVYEAYMVRGGKLRRWRALRQLGKGTFSNVMLATSEVVNTSEGSLLELKNEEQVNPKSLVAVKICELGPAGGADEQKIETSIKREVEIMKSINHPSLVHLKAVNMCERQTFLVLNYCAGGDLFELANLSLDVLTPSLIRRMFAELVAAVRYLHLQYIVHRDIKLENVLVNLPIAAFHAMSDWQNFPTPILTLTDLGLGRWITPESPLLTRRCGSEDYAAPEVLIGQDYDGRATDAWALGVLLYAMMEGRLPFDPVPGARRKSPTSHRIARCDWQWVRYADADGEWDPLKGQKLEGAREIVEGLLARTRTRWSLEKVHKTEWVVKGIMIDGGLHRKEEDEGEE</sequence>
<dbReference type="FunFam" id="1.10.510.10:FF:000640">
    <property type="entry name" value="Serine/threonine-protein kinase PRR1"/>
    <property type="match status" value="1"/>
</dbReference>
<feature type="region of interest" description="Disordered" evidence="3">
    <location>
        <begin position="287"/>
        <end position="318"/>
    </location>
</feature>
<feature type="region of interest" description="Disordered" evidence="3">
    <location>
        <begin position="1"/>
        <end position="104"/>
    </location>
</feature>
<feature type="compositionally biased region" description="Basic and acidic residues" evidence="3">
    <location>
        <begin position="85"/>
        <end position="99"/>
    </location>
</feature>
<dbReference type="SUPFAM" id="SSF56112">
    <property type="entry name" value="Protein kinase-like (PK-like)"/>
    <property type="match status" value="1"/>
</dbReference>
<proteinExistence type="predicted"/>
<dbReference type="GO" id="GO:0005737">
    <property type="term" value="C:cytoplasm"/>
    <property type="evidence" value="ECO:0007669"/>
    <property type="project" value="TreeGrafter"/>
</dbReference>
<evidence type="ECO:0000256" key="1">
    <source>
        <dbReference type="ARBA" id="ARBA00022741"/>
    </source>
</evidence>
<comment type="caution">
    <text evidence="5">The sequence shown here is derived from an EMBL/GenBank/DDBJ whole genome shotgun (WGS) entry which is preliminary data.</text>
</comment>
<dbReference type="AlphaFoldDB" id="A0AA39QYD4"/>
<feature type="region of interest" description="Disordered" evidence="3">
    <location>
        <begin position="175"/>
        <end position="208"/>
    </location>
</feature>
<name>A0AA39QYD4_9LECA</name>
<dbReference type="Proteomes" id="UP001166286">
    <property type="component" value="Unassembled WGS sequence"/>
</dbReference>
<dbReference type="InterPro" id="IPR011009">
    <property type="entry name" value="Kinase-like_dom_sf"/>
</dbReference>
<dbReference type="PROSITE" id="PS50011">
    <property type="entry name" value="PROTEIN_KINASE_DOM"/>
    <property type="match status" value="1"/>
</dbReference>
<accession>A0AA39QYD4</accession>
<dbReference type="InterPro" id="IPR000719">
    <property type="entry name" value="Prot_kinase_dom"/>
</dbReference>
<evidence type="ECO:0000256" key="3">
    <source>
        <dbReference type="SAM" id="MobiDB-lite"/>
    </source>
</evidence>
<evidence type="ECO:0000313" key="6">
    <source>
        <dbReference type="Proteomes" id="UP001166286"/>
    </source>
</evidence>
<dbReference type="PANTHER" id="PTHR24346:SF30">
    <property type="entry name" value="MATERNAL EMBRYONIC LEUCINE ZIPPER KINASE"/>
    <property type="match status" value="1"/>
</dbReference>